<dbReference type="InterPro" id="IPR016032">
    <property type="entry name" value="Sig_transdc_resp-reg_C-effctor"/>
</dbReference>
<dbReference type="Pfam" id="PF00196">
    <property type="entry name" value="GerE"/>
    <property type="match status" value="1"/>
</dbReference>
<evidence type="ECO:0000256" key="1">
    <source>
        <dbReference type="ARBA" id="ARBA00023015"/>
    </source>
</evidence>
<keyword evidence="2" id="KW-0238">DNA-binding</keyword>
<dbReference type="InterPro" id="IPR003593">
    <property type="entry name" value="AAA+_ATPase"/>
</dbReference>
<dbReference type="PANTHER" id="PTHR44688:SF16">
    <property type="entry name" value="DNA-BINDING TRANSCRIPTIONAL ACTIVATOR DEVR_DOSR"/>
    <property type="match status" value="1"/>
</dbReference>
<dbReference type="GO" id="GO:0003677">
    <property type="term" value="F:DNA binding"/>
    <property type="evidence" value="ECO:0007669"/>
    <property type="project" value="UniProtKB-KW"/>
</dbReference>
<dbReference type="SMART" id="SM00382">
    <property type="entry name" value="AAA"/>
    <property type="match status" value="1"/>
</dbReference>
<protein>
    <recommendedName>
        <fullName evidence="4">HTH luxR-type domain-containing protein</fullName>
    </recommendedName>
</protein>
<gene>
    <name evidence="5" type="ORF">ESP62_004700</name>
</gene>
<dbReference type="AlphaFoldDB" id="A0A641AS23"/>
<dbReference type="InterPro" id="IPR027417">
    <property type="entry name" value="P-loop_NTPase"/>
</dbReference>
<dbReference type="Proteomes" id="UP001515100">
    <property type="component" value="Unassembled WGS sequence"/>
</dbReference>
<keyword evidence="3" id="KW-0804">Transcription</keyword>
<accession>A0A641AS23</accession>
<reference evidence="5" key="1">
    <citation type="submission" date="2019-09" db="EMBL/GenBank/DDBJ databases">
        <authorList>
            <person name="Li J."/>
        </authorList>
    </citation>
    <scope>NUCLEOTIDE SEQUENCE [LARGE SCALE GENOMIC DNA]</scope>
    <source>
        <strain evidence="5">NRBC 14897</strain>
    </source>
</reference>
<name>A0A641AS23_9ACTN</name>
<dbReference type="PRINTS" id="PR00038">
    <property type="entry name" value="HTHLUXR"/>
</dbReference>
<sequence>MQGADPAASEGHLARMGDVIVRQRITELFALDRPLTVVRGPSGSGKTVAVLQWAHQLADDGITVRLFDGQCSTVDDLQVALDRLKGDDAAARVVIVLDHVESWDDWPEAEIVRALRHHPELTMVVCSRKHLPWFTAAELELDVARIGMAELRLTVDEVTAIADRAGLDLSRGAAAAIHTSIAGMPALARIGLVTGSAGGTPTWWSEGRVRRFVARHLMSEVVDPAERVDLRRAAFIEHLSADSLGAADPGGSPHRMLASLESIGVIDQWVDGREPIYWMSALIRETLKHDLDRVDVGDLDVLHDAVMATLRELGLPHRALAQAVAGERWSSVEAILDASGWTLLTSHESSLRAALRELPEHMRSGSAIARALDDAIAHRPPRDRDEHTGAWTHPPSDVEARLHLETIGVVAGRRAGMAREIFASSSSAVELAAQALDASGPEHLAAAQLELELGITAYAAGDVVAAERRLRRVLRSSAGAHAVGVRHEAASILALVSTVVGDLGAADRWREESHELRTSTAAFRFPTVTMDLVDTLMSLESAALPVRQAGRDDYSEAPEVIRTWATYAETRQALAWGGRLQALHRLRASRLVDPARLPETAGLLNVFEADLLLSLGRGTEASRLLETVPTGNLFGAVSRARLAHLTGQHDRTIDILASLTGGVHPFERLRVEAQLLAALSYERIGEAEVSGALLRRAVDVSASLGLVSPFSTVPEEFLRSHEDRVPSLREMLGDLRALGIRHPYPDSIGLVRLTPREREVLVALAHGSSVDEIASRLFVSRNTVKTQARGLYRKLEVSSRSEAVAAGHVLGLLHD</sequence>
<dbReference type="EMBL" id="SDPP02000001">
    <property type="protein sequence ID" value="KAA1380482.1"/>
    <property type="molecule type" value="Genomic_DNA"/>
</dbReference>
<dbReference type="CDD" id="cd06170">
    <property type="entry name" value="LuxR_C_like"/>
    <property type="match status" value="1"/>
</dbReference>
<evidence type="ECO:0000259" key="4">
    <source>
        <dbReference type="PROSITE" id="PS50043"/>
    </source>
</evidence>
<comment type="caution">
    <text evidence="5">The sequence shown here is derived from an EMBL/GenBank/DDBJ whole genome shotgun (WGS) entry which is preliminary data.</text>
</comment>
<organism evidence="5 6">
    <name type="scientific">Aeromicrobium fastidiosum</name>
    <dbReference type="NCBI Taxonomy" id="52699"/>
    <lineage>
        <taxon>Bacteria</taxon>
        <taxon>Bacillati</taxon>
        <taxon>Actinomycetota</taxon>
        <taxon>Actinomycetes</taxon>
        <taxon>Propionibacteriales</taxon>
        <taxon>Nocardioidaceae</taxon>
        <taxon>Aeromicrobium</taxon>
    </lineage>
</organism>
<evidence type="ECO:0000256" key="3">
    <source>
        <dbReference type="ARBA" id="ARBA00023163"/>
    </source>
</evidence>
<evidence type="ECO:0000256" key="2">
    <source>
        <dbReference type="ARBA" id="ARBA00023125"/>
    </source>
</evidence>
<dbReference type="PANTHER" id="PTHR44688">
    <property type="entry name" value="DNA-BINDING TRANSCRIPTIONAL ACTIVATOR DEVR_DOSR"/>
    <property type="match status" value="1"/>
</dbReference>
<dbReference type="SUPFAM" id="SSF46894">
    <property type="entry name" value="C-terminal effector domain of the bipartite response regulators"/>
    <property type="match status" value="1"/>
</dbReference>
<keyword evidence="6" id="KW-1185">Reference proteome</keyword>
<evidence type="ECO:0000313" key="6">
    <source>
        <dbReference type="Proteomes" id="UP001515100"/>
    </source>
</evidence>
<dbReference type="InterPro" id="IPR000792">
    <property type="entry name" value="Tscrpt_reg_LuxR_C"/>
</dbReference>
<keyword evidence="1" id="KW-0805">Transcription regulation</keyword>
<dbReference type="OrthoDB" id="134985at2"/>
<dbReference type="SMART" id="SM00421">
    <property type="entry name" value="HTH_LUXR"/>
    <property type="match status" value="1"/>
</dbReference>
<dbReference type="PROSITE" id="PS50043">
    <property type="entry name" value="HTH_LUXR_2"/>
    <property type="match status" value="1"/>
</dbReference>
<dbReference type="RefSeq" id="WP_129180988.1">
    <property type="nucleotide sequence ID" value="NZ_JAGIOG010000001.1"/>
</dbReference>
<feature type="domain" description="HTH luxR-type" evidence="4">
    <location>
        <begin position="746"/>
        <end position="811"/>
    </location>
</feature>
<dbReference type="SUPFAM" id="SSF52540">
    <property type="entry name" value="P-loop containing nucleoside triphosphate hydrolases"/>
    <property type="match status" value="1"/>
</dbReference>
<evidence type="ECO:0000313" key="5">
    <source>
        <dbReference type="EMBL" id="KAA1380482.1"/>
    </source>
</evidence>
<dbReference type="GO" id="GO:0006355">
    <property type="term" value="P:regulation of DNA-templated transcription"/>
    <property type="evidence" value="ECO:0007669"/>
    <property type="project" value="InterPro"/>
</dbReference>
<dbReference type="Gene3D" id="1.10.10.10">
    <property type="entry name" value="Winged helix-like DNA-binding domain superfamily/Winged helix DNA-binding domain"/>
    <property type="match status" value="1"/>
</dbReference>
<dbReference type="InterPro" id="IPR036388">
    <property type="entry name" value="WH-like_DNA-bd_sf"/>
</dbReference>
<proteinExistence type="predicted"/>